<accession>A0A5E4FWZ4</accession>
<evidence type="ECO:0000313" key="3">
    <source>
        <dbReference type="Proteomes" id="UP000327085"/>
    </source>
</evidence>
<evidence type="ECO:0000256" key="1">
    <source>
        <dbReference type="SAM" id="MobiDB-lite"/>
    </source>
</evidence>
<reference evidence="3" key="1">
    <citation type="journal article" date="2020" name="Plant J.">
        <title>Transposons played a major role in the diversification between the closely related almond and peach genomes: results from the almond genome sequence.</title>
        <authorList>
            <person name="Alioto T."/>
            <person name="Alexiou K.G."/>
            <person name="Bardil A."/>
            <person name="Barteri F."/>
            <person name="Castanera R."/>
            <person name="Cruz F."/>
            <person name="Dhingra A."/>
            <person name="Duval H."/>
            <person name="Fernandez I Marti A."/>
            <person name="Frias L."/>
            <person name="Galan B."/>
            <person name="Garcia J.L."/>
            <person name="Howad W."/>
            <person name="Gomez-Garrido J."/>
            <person name="Gut M."/>
            <person name="Julca I."/>
            <person name="Morata J."/>
            <person name="Puigdomenech P."/>
            <person name="Ribeca P."/>
            <person name="Rubio Cabetas M.J."/>
            <person name="Vlasova A."/>
            <person name="Wirthensohn M."/>
            <person name="Garcia-Mas J."/>
            <person name="Gabaldon T."/>
            <person name="Casacuberta J.M."/>
            <person name="Arus P."/>
        </authorList>
    </citation>
    <scope>NUCLEOTIDE SEQUENCE [LARGE SCALE GENOMIC DNA]</scope>
    <source>
        <strain evidence="3">cv. Texas</strain>
    </source>
</reference>
<feature type="region of interest" description="Disordered" evidence="1">
    <location>
        <begin position="257"/>
        <end position="277"/>
    </location>
</feature>
<proteinExistence type="predicted"/>
<evidence type="ECO:0000313" key="2">
    <source>
        <dbReference type="EMBL" id="VVA31880.1"/>
    </source>
</evidence>
<gene>
    <name evidence="2" type="ORF">ALMOND_2B012770</name>
</gene>
<dbReference type="Gramene" id="VVA31880">
    <property type="protein sequence ID" value="VVA31880"/>
    <property type="gene ID" value="Prudul26B012770"/>
</dbReference>
<sequence>MLRPVPTLEMPTLNAFGDLFKGCDFAVRESAEDLEAIMRRIELDNQHSRVDRAQAPVSEVAPYVVMTQWGASDGEDDSPLIVKKRKRTVMTAKVSDEKETAQVQAETEQGVKQTTLCERTTKQTKPTTKSLMAPKVPTPRTHPSIVAVYETQIVPLPETNAEIAPNEDKGKNFIDQQKGEFSYLAFLLLSGELNSYELICIWSQPRYSDQEMEMIGSTLGVNPSAGYSSSAFDLVIEMVRSVSAPTAEEKMADMEGSASSPMDTEIAPKPFVTADGKTFRTPDKARDVIFKVPNDEEEEMKNEDGVKSLGSAANRSLQGLLELDDLPESSSVSTEVEVAKEVLAI</sequence>
<dbReference type="EMBL" id="CABIKO010000230">
    <property type="protein sequence ID" value="VVA31880.1"/>
    <property type="molecule type" value="Genomic_DNA"/>
</dbReference>
<dbReference type="InParanoid" id="A0A5E4FWZ4"/>
<protein>
    <submittedName>
        <fullName evidence="2">Uncharacterized protein</fullName>
    </submittedName>
</protein>
<dbReference type="AlphaFoldDB" id="A0A5E4FWZ4"/>
<name>A0A5E4FWZ4_PRUDU</name>
<organism evidence="2 3">
    <name type="scientific">Prunus dulcis</name>
    <name type="common">Almond</name>
    <name type="synonym">Amygdalus dulcis</name>
    <dbReference type="NCBI Taxonomy" id="3755"/>
    <lineage>
        <taxon>Eukaryota</taxon>
        <taxon>Viridiplantae</taxon>
        <taxon>Streptophyta</taxon>
        <taxon>Embryophyta</taxon>
        <taxon>Tracheophyta</taxon>
        <taxon>Spermatophyta</taxon>
        <taxon>Magnoliopsida</taxon>
        <taxon>eudicotyledons</taxon>
        <taxon>Gunneridae</taxon>
        <taxon>Pentapetalae</taxon>
        <taxon>rosids</taxon>
        <taxon>fabids</taxon>
        <taxon>Rosales</taxon>
        <taxon>Rosaceae</taxon>
        <taxon>Amygdaloideae</taxon>
        <taxon>Amygdaleae</taxon>
        <taxon>Prunus</taxon>
    </lineage>
</organism>
<dbReference type="Proteomes" id="UP000327085">
    <property type="component" value="Chromosome 7"/>
</dbReference>